<dbReference type="Gene3D" id="2.102.10.10">
    <property type="entry name" value="Rieske [2Fe-2S] iron-sulphur domain"/>
    <property type="match status" value="1"/>
</dbReference>
<dbReference type="InterPro" id="IPR017941">
    <property type="entry name" value="Rieske_2Fe-2S"/>
</dbReference>
<name>A0A921JPQ8_9ACTN</name>
<dbReference type="Proteomes" id="UP000712713">
    <property type="component" value="Unassembled WGS sequence"/>
</dbReference>
<proteinExistence type="predicted"/>
<evidence type="ECO:0000256" key="4">
    <source>
        <dbReference type="ARBA" id="ARBA00023014"/>
    </source>
</evidence>
<dbReference type="CDD" id="cd03528">
    <property type="entry name" value="Rieske_RO_ferredoxin"/>
    <property type="match status" value="1"/>
</dbReference>
<evidence type="ECO:0000256" key="2">
    <source>
        <dbReference type="ARBA" id="ARBA00022723"/>
    </source>
</evidence>
<organism evidence="6 7">
    <name type="scientific">Tessaracoccus flavescens</name>
    <dbReference type="NCBI Taxonomy" id="399497"/>
    <lineage>
        <taxon>Bacteria</taxon>
        <taxon>Bacillati</taxon>
        <taxon>Actinomycetota</taxon>
        <taxon>Actinomycetes</taxon>
        <taxon>Propionibacteriales</taxon>
        <taxon>Propionibacteriaceae</taxon>
        <taxon>Tessaracoccus</taxon>
    </lineage>
</organism>
<dbReference type="GO" id="GO:0051537">
    <property type="term" value="F:2 iron, 2 sulfur cluster binding"/>
    <property type="evidence" value="ECO:0007669"/>
    <property type="project" value="UniProtKB-KW"/>
</dbReference>
<dbReference type="PANTHER" id="PTHR21496">
    <property type="entry name" value="FERREDOXIN-RELATED"/>
    <property type="match status" value="1"/>
</dbReference>
<evidence type="ECO:0000259" key="5">
    <source>
        <dbReference type="PROSITE" id="PS51296"/>
    </source>
</evidence>
<comment type="caution">
    <text evidence="6">The sequence shown here is derived from an EMBL/GenBank/DDBJ whole genome shotgun (WGS) entry which is preliminary data.</text>
</comment>
<reference evidence="6" key="1">
    <citation type="journal article" date="2021" name="PeerJ">
        <title>Extensive microbial diversity within the chicken gut microbiome revealed by metagenomics and culture.</title>
        <authorList>
            <person name="Gilroy R."/>
            <person name="Ravi A."/>
            <person name="Getino M."/>
            <person name="Pursley I."/>
            <person name="Horton D.L."/>
            <person name="Alikhan N.F."/>
            <person name="Baker D."/>
            <person name="Gharbi K."/>
            <person name="Hall N."/>
            <person name="Watson M."/>
            <person name="Adriaenssens E.M."/>
            <person name="Foster-Nyarko E."/>
            <person name="Jarju S."/>
            <person name="Secka A."/>
            <person name="Antonio M."/>
            <person name="Oren A."/>
            <person name="Chaudhuri R.R."/>
            <person name="La Ragione R."/>
            <person name="Hildebrand F."/>
            <person name="Pallen M.J."/>
        </authorList>
    </citation>
    <scope>NUCLEOTIDE SEQUENCE</scope>
    <source>
        <strain evidence="6">ChiGjej3B3-7470</strain>
    </source>
</reference>
<keyword evidence="4" id="KW-0411">Iron-sulfur</keyword>
<dbReference type="AlphaFoldDB" id="A0A921JPQ8"/>
<dbReference type="PROSITE" id="PS51296">
    <property type="entry name" value="RIESKE"/>
    <property type="match status" value="1"/>
</dbReference>
<dbReference type="GO" id="GO:0004497">
    <property type="term" value="F:monooxygenase activity"/>
    <property type="evidence" value="ECO:0007669"/>
    <property type="project" value="UniProtKB-ARBA"/>
</dbReference>
<evidence type="ECO:0000313" key="7">
    <source>
        <dbReference type="Proteomes" id="UP000712713"/>
    </source>
</evidence>
<dbReference type="GO" id="GO:0046872">
    <property type="term" value="F:metal ion binding"/>
    <property type="evidence" value="ECO:0007669"/>
    <property type="project" value="UniProtKB-KW"/>
</dbReference>
<feature type="non-terminal residue" evidence="6">
    <location>
        <position position="86"/>
    </location>
</feature>
<evidence type="ECO:0000313" key="6">
    <source>
        <dbReference type="EMBL" id="HJE50555.1"/>
    </source>
</evidence>
<evidence type="ECO:0000256" key="3">
    <source>
        <dbReference type="ARBA" id="ARBA00023004"/>
    </source>
</evidence>
<accession>A0A921JPQ8</accession>
<gene>
    <name evidence="6" type="ORF">K8V15_00975</name>
</gene>
<evidence type="ECO:0000256" key="1">
    <source>
        <dbReference type="ARBA" id="ARBA00022714"/>
    </source>
</evidence>
<dbReference type="Pfam" id="PF00355">
    <property type="entry name" value="Rieske"/>
    <property type="match status" value="1"/>
</dbReference>
<sequence>MSFVAVAKLDELAADKPLAVDVDDDLTVALVLHGDKVFAIEDECSHGNVPLSEGDVEDESIECYLHGSRFDLNTGKPLSLPATAPV</sequence>
<feature type="domain" description="Rieske" evidence="5">
    <location>
        <begin position="4"/>
        <end position="86"/>
    </location>
</feature>
<dbReference type="EMBL" id="DYZF01000028">
    <property type="protein sequence ID" value="HJE50555.1"/>
    <property type="molecule type" value="Genomic_DNA"/>
</dbReference>
<dbReference type="GO" id="GO:0016705">
    <property type="term" value="F:oxidoreductase activity, acting on paired donors, with incorporation or reduction of molecular oxygen"/>
    <property type="evidence" value="ECO:0007669"/>
    <property type="project" value="UniProtKB-ARBA"/>
</dbReference>
<keyword evidence="2" id="KW-0479">Metal-binding</keyword>
<keyword evidence="3" id="KW-0408">Iron</keyword>
<reference evidence="6" key="2">
    <citation type="submission" date="2021-09" db="EMBL/GenBank/DDBJ databases">
        <authorList>
            <person name="Gilroy R."/>
        </authorList>
    </citation>
    <scope>NUCLEOTIDE SEQUENCE</scope>
    <source>
        <strain evidence="6">ChiGjej3B3-7470</strain>
    </source>
</reference>
<dbReference type="SUPFAM" id="SSF50022">
    <property type="entry name" value="ISP domain"/>
    <property type="match status" value="1"/>
</dbReference>
<keyword evidence="1" id="KW-0001">2Fe-2S</keyword>
<dbReference type="InterPro" id="IPR036922">
    <property type="entry name" value="Rieske_2Fe-2S_sf"/>
</dbReference>
<dbReference type="PANTHER" id="PTHR21496:SF23">
    <property type="entry name" value="3-PHENYLPROPIONATE_CINNAMIC ACID DIOXYGENASE FERREDOXIN SUBUNIT"/>
    <property type="match status" value="1"/>
</dbReference>
<protein>
    <submittedName>
        <fullName evidence="6">Non-heme iron oxygenase ferredoxin subunit</fullName>
    </submittedName>
</protein>